<dbReference type="PANTHER" id="PTHR36531">
    <property type="entry name" value="CRISPR-ASSOCIATED EXONUCLEASE CAS4"/>
    <property type="match status" value="1"/>
</dbReference>
<dbReference type="AlphaFoldDB" id="A7NP60"/>
<feature type="domain" description="DUF83" evidence="14">
    <location>
        <begin position="9"/>
        <end position="194"/>
    </location>
</feature>
<organism evidence="15 16">
    <name type="scientific">Roseiflexus castenholzii (strain DSM 13941 / HLO8)</name>
    <dbReference type="NCBI Taxonomy" id="383372"/>
    <lineage>
        <taxon>Bacteria</taxon>
        <taxon>Bacillati</taxon>
        <taxon>Chloroflexota</taxon>
        <taxon>Chloroflexia</taxon>
        <taxon>Chloroflexales</taxon>
        <taxon>Roseiflexineae</taxon>
        <taxon>Roseiflexaceae</taxon>
        <taxon>Roseiflexus</taxon>
    </lineage>
</organism>
<evidence type="ECO:0000256" key="8">
    <source>
        <dbReference type="ARBA" id="ARBA00022839"/>
    </source>
</evidence>
<evidence type="ECO:0000256" key="4">
    <source>
        <dbReference type="ARBA" id="ARBA00020049"/>
    </source>
</evidence>
<evidence type="ECO:0000256" key="9">
    <source>
        <dbReference type="ARBA" id="ARBA00023004"/>
    </source>
</evidence>
<keyword evidence="8 13" id="KW-0269">Exonuclease</keyword>
<evidence type="ECO:0000256" key="2">
    <source>
        <dbReference type="ARBA" id="ARBA00009189"/>
    </source>
</evidence>
<proteinExistence type="inferred from homology"/>
<evidence type="ECO:0000256" key="5">
    <source>
        <dbReference type="ARBA" id="ARBA00022722"/>
    </source>
</evidence>
<keyword evidence="7 13" id="KW-0378">Hydrolase</keyword>
<gene>
    <name evidence="15" type="ordered locus">Rcas_3305</name>
</gene>
<evidence type="ECO:0000256" key="1">
    <source>
        <dbReference type="ARBA" id="ARBA00001966"/>
    </source>
</evidence>
<evidence type="ECO:0000256" key="7">
    <source>
        <dbReference type="ARBA" id="ARBA00022801"/>
    </source>
</evidence>
<dbReference type="EC" id="3.1.12.1" evidence="3 13"/>
<dbReference type="RefSeq" id="WP_012121780.1">
    <property type="nucleotide sequence ID" value="NC_009767.1"/>
</dbReference>
<dbReference type="InterPro" id="IPR022765">
    <property type="entry name" value="Dna2/Cas4_DUF83"/>
</dbReference>
<dbReference type="Pfam" id="PF01930">
    <property type="entry name" value="Cas_Cas4"/>
    <property type="match status" value="1"/>
</dbReference>
<comment type="cofactor">
    <cofactor evidence="13">
        <name>Mg(2+)</name>
        <dbReference type="ChEBI" id="CHEBI:18420"/>
    </cofactor>
    <cofactor evidence="13">
        <name>Mn(2+)</name>
        <dbReference type="ChEBI" id="CHEBI:29035"/>
    </cofactor>
    <text evidence="13">Mg(2+) or Mn(2+) required for ssDNA cleavage activity.</text>
</comment>
<dbReference type="Proteomes" id="UP000000263">
    <property type="component" value="Chromosome"/>
</dbReference>
<keyword evidence="5 13" id="KW-0540">Nuclease</keyword>
<dbReference type="KEGG" id="rca:Rcas_3305"/>
<evidence type="ECO:0000256" key="12">
    <source>
        <dbReference type="ARBA" id="ARBA00023211"/>
    </source>
</evidence>
<dbReference type="GO" id="GO:0051536">
    <property type="term" value="F:iron-sulfur cluster binding"/>
    <property type="evidence" value="ECO:0007669"/>
    <property type="project" value="UniProtKB-KW"/>
</dbReference>
<dbReference type="OrthoDB" id="9781776at2"/>
<reference evidence="15 16" key="1">
    <citation type="submission" date="2007-08" db="EMBL/GenBank/DDBJ databases">
        <title>Complete sequence of Roseiflexus castenholzii DSM 13941.</title>
        <authorList>
            <consortium name="US DOE Joint Genome Institute"/>
            <person name="Copeland A."/>
            <person name="Lucas S."/>
            <person name="Lapidus A."/>
            <person name="Barry K."/>
            <person name="Glavina del Rio T."/>
            <person name="Dalin E."/>
            <person name="Tice H."/>
            <person name="Pitluck S."/>
            <person name="Thompson L.S."/>
            <person name="Brettin T."/>
            <person name="Bruce D."/>
            <person name="Detter J.C."/>
            <person name="Han C."/>
            <person name="Tapia R."/>
            <person name="Schmutz J."/>
            <person name="Larimer F."/>
            <person name="Land M."/>
            <person name="Hauser L."/>
            <person name="Kyrpides N."/>
            <person name="Mikhailova N."/>
            <person name="Bryant D.A."/>
            <person name="Hanada S."/>
            <person name="Tsukatani Y."/>
            <person name="Richardson P."/>
        </authorList>
    </citation>
    <scope>NUCLEOTIDE SEQUENCE [LARGE SCALE GENOMIC DNA]</scope>
    <source>
        <strain evidence="16">DSM 13941 / HLO8</strain>
    </source>
</reference>
<dbReference type="InterPro" id="IPR011604">
    <property type="entry name" value="PDDEXK-like_dom_sf"/>
</dbReference>
<comment type="similarity">
    <text evidence="2 13">Belongs to the CRISPR-associated exonuclease Cas4 family.</text>
</comment>
<evidence type="ECO:0000256" key="11">
    <source>
        <dbReference type="ARBA" id="ARBA00023118"/>
    </source>
</evidence>
<dbReference type="STRING" id="383372.Rcas_3305"/>
<keyword evidence="12 13" id="KW-0464">Manganese</keyword>
<accession>A7NP60</accession>
<dbReference type="PANTHER" id="PTHR36531:SF6">
    <property type="entry name" value="DNA REPLICATION ATP-DEPENDENT HELICASE_NUCLEASE DNA2"/>
    <property type="match status" value="1"/>
</dbReference>
<dbReference type="HOGENOM" id="CLU_102055_2_0_0"/>
<evidence type="ECO:0000313" key="16">
    <source>
        <dbReference type="Proteomes" id="UP000000263"/>
    </source>
</evidence>
<name>A7NP60_ROSCS</name>
<evidence type="ECO:0000256" key="10">
    <source>
        <dbReference type="ARBA" id="ARBA00023014"/>
    </source>
</evidence>
<sequence length="198" mass="22826">MSESTFEVTDLRQWAYCPRVVYYQHCMPDIRPMTKLMIAGMEEHRAESGREERRSLRTYGLKQGERFFDVPLRSETLGLRGRVDLVIALPDRQHATEVIVVEYKSTEGKAGPHVKLQLTAYALMIEEAWGVPVKRGFIYHMPEHKAEAVTISAALRERVYTTVATIRETVDHERMPAPPASRRQCAVCEFRRFCNDVV</sequence>
<comment type="function">
    <text evidence="13">CRISPR (clustered regularly interspaced short palindromic repeat) is an adaptive immune system that provides protection against mobile genetic elements (viruses, transposable elements and conjugative plasmids). CRISPR clusters contain sequences complementary to antecedent mobile elements and target invading nucleic acids. CRISPR clusters are transcribed and processed into CRISPR RNA (crRNA).</text>
</comment>
<dbReference type="GO" id="GO:0004527">
    <property type="term" value="F:exonuclease activity"/>
    <property type="evidence" value="ECO:0007669"/>
    <property type="project" value="UniProtKB-KW"/>
</dbReference>
<keyword evidence="9 13" id="KW-0408">Iron</keyword>
<evidence type="ECO:0000256" key="13">
    <source>
        <dbReference type="RuleBase" id="RU365022"/>
    </source>
</evidence>
<keyword evidence="10 13" id="KW-0411">Iron-sulfur</keyword>
<keyword evidence="16" id="KW-1185">Reference proteome</keyword>
<dbReference type="EMBL" id="CP000804">
    <property type="protein sequence ID" value="ABU59356.1"/>
    <property type="molecule type" value="Genomic_DNA"/>
</dbReference>
<dbReference type="GO" id="GO:0051607">
    <property type="term" value="P:defense response to virus"/>
    <property type="evidence" value="ECO:0007669"/>
    <property type="project" value="UniProtKB-KW"/>
</dbReference>
<protein>
    <recommendedName>
        <fullName evidence="4 13">CRISPR-associated exonuclease Cas4</fullName>
        <ecNumber evidence="3 13">3.1.12.1</ecNumber>
    </recommendedName>
</protein>
<dbReference type="NCBIfam" id="TIGR00372">
    <property type="entry name" value="cas4"/>
    <property type="match status" value="1"/>
</dbReference>
<dbReference type="InterPro" id="IPR051827">
    <property type="entry name" value="Cas4_exonuclease"/>
</dbReference>
<dbReference type="GO" id="GO:0046872">
    <property type="term" value="F:metal ion binding"/>
    <property type="evidence" value="ECO:0007669"/>
    <property type="project" value="UniProtKB-KW"/>
</dbReference>
<evidence type="ECO:0000256" key="3">
    <source>
        <dbReference type="ARBA" id="ARBA00012768"/>
    </source>
</evidence>
<dbReference type="Gene3D" id="3.90.320.10">
    <property type="match status" value="1"/>
</dbReference>
<dbReference type="eggNOG" id="COG1468">
    <property type="taxonomic scope" value="Bacteria"/>
</dbReference>
<evidence type="ECO:0000313" key="15">
    <source>
        <dbReference type="EMBL" id="ABU59356.1"/>
    </source>
</evidence>
<keyword evidence="11 13" id="KW-0051">Antiviral defense</keyword>
<dbReference type="InterPro" id="IPR013343">
    <property type="entry name" value="CRISPR-assoc_prot_Cas4"/>
</dbReference>
<comment type="cofactor">
    <cofactor evidence="1">
        <name>[4Fe-4S] cluster</name>
        <dbReference type="ChEBI" id="CHEBI:49883"/>
    </cofactor>
</comment>
<comment type="cofactor">
    <cofactor evidence="13">
        <name>iron-sulfur cluster</name>
        <dbReference type="ChEBI" id="CHEBI:30408"/>
    </cofactor>
</comment>
<evidence type="ECO:0000256" key="6">
    <source>
        <dbReference type="ARBA" id="ARBA00022723"/>
    </source>
</evidence>
<keyword evidence="6 13" id="KW-0479">Metal-binding</keyword>
<evidence type="ECO:0000259" key="14">
    <source>
        <dbReference type="Pfam" id="PF01930"/>
    </source>
</evidence>